<dbReference type="EC" id="3.2.1.4" evidence="3"/>
<dbReference type="EMBL" id="KL197726">
    <property type="protein sequence ID" value="KDQ55176.1"/>
    <property type="molecule type" value="Genomic_DNA"/>
</dbReference>
<dbReference type="InterPro" id="IPR001547">
    <property type="entry name" value="Glyco_hydro_5"/>
</dbReference>
<dbReference type="InterPro" id="IPR035971">
    <property type="entry name" value="CBD_sf"/>
</dbReference>
<dbReference type="GO" id="GO:0030245">
    <property type="term" value="P:cellulose catabolic process"/>
    <property type="evidence" value="ECO:0007669"/>
    <property type="project" value="UniProtKB-KW"/>
</dbReference>
<evidence type="ECO:0000256" key="5">
    <source>
        <dbReference type="ARBA" id="ARBA00022801"/>
    </source>
</evidence>
<dbReference type="PROSITE" id="PS00659">
    <property type="entry name" value="GLYCOSYL_HYDROL_F5"/>
    <property type="match status" value="1"/>
</dbReference>
<dbReference type="STRING" id="933084.A0A067PXV7"/>
<evidence type="ECO:0000256" key="10">
    <source>
        <dbReference type="RuleBase" id="RU361153"/>
    </source>
</evidence>
<dbReference type="PANTHER" id="PTHR34142:SF5">
    <property type="entry name" value="CBM1 DOMAIN-CONTAINING PROTEIN"/>
    <property type="match status" value="1"/>
</dbReference>
<reference evidence="15" key="1">
    <citation type="journal article" date="2014" name="Proc. Natl. Acad. Sci. U.S.A.">
        <title>Extensive sampling of basidiomycete genomes demonstrates inadequacy of the white-rot/brown-rot paradigm for wood decay fungi.</title>
        <authorList>
            <person name="Riley R."/>
            <person name="Salamov A.A."/>
            <person name="Brown D.W."/>
            <person name="Nagy L.G."/>
            <person name="Floudas D."/>
            <person name="Held B.W."/>
            <person name="Levasseur A."/>
            <person name="Lombard V."/>
            <person name="Morin E."/>
            <person name="Otillar R."/>
            <person name="Lindquist E.A."/>
            <person name="Sun H."/>
            <person name="LaButti K.M."/>
            <person name="Schmutz J."/>
            <person name="Jabbour D."/>
            <person name="Luo H."/>
            <person name="Baker S.E."/>
            <person name="Pisabarro A.G."/>
            <person name="Walton J.D."/>
            <person name="Blanchette R.A."/>
            <person name="Henrissat B."/>
            <person name="Martin F."/>
            <person name="Cullen D."/>
            <person name="Hibbett D.S."/>
            <person name="Grigoriev I.V."/>
        </authorList>
    </citation>
    <scope>NUCLEOTIDE SEQUENCE [LARGE SCALE GENOMIC DNA]</scope>
    <source>
        <strain evidence="15">MUCL 33604</strain>
    </source>
</reference>
<dbReference type="Proteomes" id="UP000027265">
    <property type="component" value="Unassembled WGS sequence"/>
</dbReference>
<keyword evidence="4 12" id="KW-0732">Signal</keyword>
<dbReference type="GO" id="GO:0030248">
    <property type="term" value="F:cellulose binding"/>
    <property type="evidence" value="ECO:0007669"/>
    <property type="project" value="InterPro"/>
</dbReference>
<keyword evidence="7" id="KW-0119">Carbohydrate metabolism</keyword>
<evidence type="ECO:0000313" key="15">
    <source>
        <dbReference type="Proteomes" id="UP000027265"/>
    </source>
</evidence>
<evidence type="ECO:0000256" key="2">
    <source>
        <dbReference type="ARBA" id="ARBA00005641"/>
    </source>
</evidence>
<evidence type="ECO:0000259" key="13">
    <source>
        <dbReference type="PROSITE" id="PS51164"/>
    </source>
</evidence>
<keyword evidence="5 10" id="KW-0378">Hydrolase</keyword>
<keyword evidence="8 10" id="KW-0326">Glycosidase</keyword>
<dbReference type="FunFam" id="3.20.20.80:FF:000124">
    <property type="entry name" value="Exported cellulase"/>
    <property type="match status" value="1"/>
</dbReference>
<evidence type="ECO:0000256" key="4">
    <source>
        <dbReference type="ARBA" id="ARBA00022729"/>
    </source>
</evidence>
<accession>A0A067PXV7</accession>
<name>A0A067PXV7_9AGAM</name>
<dbReference type="GO" id="GO:0005576">
    <property type="term" value="C:extracellular region"/>
    <property type="evidence" value="ECO:0007669"/>
    <property type="project" value="InterPro"/>
</dbReference>
<dbReference type="SMART" id="SM00236">
    <property type="entry name" value="fCBD"/>
    <property type="match status" value="1"/>
</dbReference>
<dbReference type="PROSITE" id="PS00562">
    <property type="entry name" value="CBM1_1"/>
    <property type="match status" value="1"/>
</dbReference>
<dbReference type="InterPro" id="IPR017853">
    <property type="entry name" value="GH"/>
</dbReference>
<feature type="chain" id="PRO_5001647108" description="cellulase" evidence="12">
    <location>
        <begin position="20"/>
        <end position="424"/>
    </location>
</feature>
<dbReference type="InParanoid" id="A0A067PXV7"/>
<proteinExistence type="inferred from homology"/>
<sequence>MKTLIALGVAGLSALSVRAQQTLYGQCGGIGWTGATTCVSGATCTLLNSYYYQCLPASSTTSHSSTSSHSSSSTTTTPTTTPTTISTTTSSTSSSPSASATGSLKFYGVNIAGFDFGCGTDGTCNTTQAYPPLVSLGGPDGAGQMQHFVSEGYNIFRLPVGWQYLVANTLGGPLDPTNSGKYDQLVQACLSTGAYCIIDIHNYARWNGGIIGQGGPTNAQFTSLWSALATKYKAQSKVVFGIMNEPHDVPDINAWAATVQAAVTAIRQAGATSQLILLPGNNWTSAQTFVSNGSGAALAAVTNLDGTTTNLIFDVHKYLDSDNSGTHAECTTDNVSSSWQPLATWLRSVGRQALNTETGGGNVASCVQYMCSQVAYQTSVNDVILGYVGWAAGSFATSYVLSETPTQSGSTWTDQLLVSSCMKP</sequence>
<feature type="signal peptide" evidence="12">
    <location>
        <begin position="1"/>
        <end position="19"/>
    </location>
</feature>
<comment type="catalytic activity">
    <reaction evidence="1">
        <text>Endohydrolysis of (1-&gt;4)-beta-D-glucosidic linkages in cellulose, lichenin and cereal beta-D-glucans.</text>
        <dbReference type="EC" id="3.2.1.4"/>
    </reaction>
</comment>
<gene>
    <name evidence="14" type="ORF">JAAARDRAFT_343858</name>
</gene>
<dbReference type="OrthoDB" id="5823761at2759"/>
<keyword evidence="15" id="KW-1185">Reference proteome</keyword>
<protein>
    <recommendedName>
        <fullName evidence="3">cellulase</fullName>
        <ecNumber evidence="3">3.2.1.4</ecNumber>
    </recommendedName>
</protein>
<feature type="region of interest" description="Disordered" evidence="11">
    <location>
        <begin position="61"/>
        <end position="98"/>
    </location>
</feature>
<dbReference type="InterPro" id="IPR018087">
    <property type="entry name" value="Glyco_hydro_5_CS"/>
</dbReference>
<dbReference type="GO" id="GO:0008810">
    <property type="term" value="F:cellulase activity"/>
    <property type="evidence" value="ECO:0007669"/>
    <property type="project" value="UniProtKB-EC"/>
</dbReference>
<dbReference type="Pfam" id="PF00150">
    <property type="entry name" value="Cellulase"/>
    <property type="match status" value="1"/>
</dbReference>
<keyword evidence="9" id="KW-0624">Polysaccharide degradation</keyword>
<evidence type="ECO:0000256" key="7">
    <source>
        <dbReference type="ARBA" id="ARBA00023277"/>
    </source>
</evidence>
<dbReference type="Pfam" id="PF00734">
    <property type="entry name" value="CBM_1"/>
    <property type="match status" value="1"/>
</dbReference>
<feature type="domain" description="CBM1" evidence="13">
    <location>
        <begin position="19"/>
        <end position="55"/>
    </location>
</feature>
<dbReference type="PROSITE" id="PS51164">
    <property type="entry name" value="CBM1_2"/>
    <property type="match status" value="1"/>
</dbReference>
<organism evidence="14 15">
    <name type="scientific">Jaapia argillacea MUCL 33604</name>
    <dbReference type="NCBI Taxonomy" id="933084"/>
    <lineage>
        <taxon>Eukaryota</taxon>
        <taxon>Fungi</taxon>
        <taxon>Dikarya</taxon>
        <taxon>Basidiomycota</taxon>
        <taxon>Agaricomycotina</taxon>
        <taxon>Agaricomycetes</taxon>
        <taxon>Agaricomycetidae</taxon>
        <taxon>Jaapiales</taxon>
        <taxon>Jaapiaceae</taxon>
        <taxon>Jaapia</taxon>
    </lineage>
</organism>
<evidence type="ECO:0000256" key="11">
    <source>
        <dbReference type="SAM" id="MobiDB-lite"/>
    </source>
</evidence>
<evidence type="ECO:0000256" key="1">
    <source>
        <dbReference type="ARBA" id="ARBA00000966"/>
    </source>
</evidence>
<keyword evidence="6" id="KW-0136">Cellulose degradation</keyword>
<dbReference type="Gene3D" id="3.20.20.80">
    <property type="entry name" value="Glycosidases"/>
    <property type="match status" value="1"/>
</dbReference>
<dbReference type="PANTHER" id="PTHR34142">
    <property type="entry name" value="ENDO-BETA-1,4-GLUCANASE A"/>
    <property type="match status" value="1"/>
</dbReference>
<dbReference type="AlphaFoldDB" id="A0A067PXV7"/>
<evidence type="ECO:0000256" key="9">
    <source>
        <dbReference type="ARBA" id="ARBA00023326"/>
    </source>
</evidence>
<evidence type="ECO:0000256" key="6">
    <source>
        <dbReference type="ARBA" id="ARBA00023001"/>
    </source>
</evidence>
<evidence type="ECO:0000256" key="8">
    <source>
        <dbReference type="ARBA" id="ARBA00023295"/>
    </source>
</evidence>
<comment type="similarity">
    <text evidence="2 10">Belongs to the glycosyl hydrolase 5 (cellulase A) family.</text>
</comment>
<dbReference type="HOGENOM" id="CLU_029718_1_0_1"/>
<evidence type="ECO:0000256" key="12">
    <source>
        <dbReference type="SAM" id="SignalP"/>
    </source>
</evidence>
<evidence type="ECO:0000313" key="14">
    <source>
        <dbReference type="EMBL" id="KDQ55176.1"/>
    </source>
</evidence>
<dbReference type="SUPFAM" id="SSF57180">
    <property type="entry name" value="Cellulose-binding domain"/>
    <property type="match status" value="1"/>
</dbReference>
<dbReference type="InterPro" id="IPR000254">
    <property type="entry name" value="CBD"/>
</dbReference>
<dbReference type="SUPFAM" id="SSF51445">
    <property type="entry name" value="(Trans)glycosidases"/>
    <property type="match status" value="1"/>
</dbReference>
<evidence type="ECO:0000256" key="3">
    <source>
        <dbReference type="ARBA" id="ARBA00012601"/>
    </source>
</evidence>